<dbReference type="Proteomes" id="UP000753908">
    <property type="component" value="Unassembled WGS sequence"/>
</dbReference>
<reference evidence="1" key="1">
    <citation type="submission" date="2021-05" db="EMBL/GenBank/DDBJ databases">
        <authorList>
            <person name="Pietrasiak N."/>
            <person name="Ward R."/>
            <person name="Stajich J.E."/>
            <person name="Kurbessoian T."/>
        </authorList>
    </citation>
    <scope>NUCLEOTIDE SEQUENCE</scope>
    <source>
        <strain evidence="1">CPER-KK1</strain>
    </source>
</reference>
<comment type="caution">
    <text evidence="1">The sequence shown here is derived from an EMBL/GenBank/DDBJ whole genome shotgun (WGS) entry which is preliminary data.</text>
</comment>
<evidence type="ECO:0000313" key="1">
    <source>
        <dbReference type="EMBL" id="MBW4543260.1"/>
    </source>
</evidence>
<sequence length="54" mass="6381">MKETERGFNDEGRIVELSDIQNMPNCRHSLRVKTLIEFLMKRFGNPPYWDAIAL</sequence>
<accession>A0A951PG99</accession>
<reference evidence="1" key="2">
    <citation type="journal article" date="2022" name="Microbiol. Resour. Announc.">
        <title>Metagenome Sequencing to Explore Phylogenomics of Terrestrial Cyanobacteria.</title>
        <authorList>
            <person name="Ward R.D."/>
            <person name="Stajich J.E."/>
            <person name="Johansen J.R."/>
            <person name="Huntemann M."/>
            <person name="Clum A."/>
            <person name="Foster B."/>
            <person name="Foster B."/>
            <person name="Roux S."/>
            <person name="Palaniappan K."/>
            <person name="Varghese N."/>
            <person name="Mukherjee S."/>
            <person name="Reddy T.B.K."/>
            <person name="Daum C."/>
            <person name="Copeland A."/>
            <person name="Chen I.A."/>
            <person name="Ivanova N.N."/>
            <person name="Kyrpides N.C."/>
            <person name="Shapiro N."/>
            <person name="Eloe-Fadrosh E.A."/>
            <person name="Pietrasiak N."/>
        </authorList>
    </citation>
    <scope>NUCLEOTIDE SEQUENCE</scope>
    <source>
        <strain evidence="1">CPER-KK1</strain>
    </source>
</reference>
<name>A0A951PG99_9CYAN</name>
<gene>
    <name evidence="1" type="ORF">KME25_02250</name>
</gene>
<protein>
    <submittedName>
        <fullName evidence="1">Uncharacterized protein</fullName>
    </submittedName>
</protein>
<proteinExistence type="predicted"/>
<dbReference type="EMBL" id="JAHHIF010000002">
    <property type="protein sequence ID" value="MBW4543260.1"/>
    <property type="molecule type" value="Genomic_DNA"/>
</dbReference>
<organism evidence="1 2">
    <name type="scientific">Symplocastrum torsivum CPER-KK1</name>
    <dbReference type="NCBI Taxonomy" id="450513"/>
    <lineage>
        <taxon>Bacteria</taxon>
        <taxon>Bacillati</taxon>
        <taxon>Cyanobacteriota</taxon>
        <taxon>Cyanophyceae</taxon>
        <taxon>Oscillatoriophycideae</taxon>
        <taxon>Oscillatoriales</taxon>
        <taxon>Microcoleaceae</taxon>
        <taxon>Symplocastrum</taxon>
    </lineage>
</organism>
<dbReference type="AlphaFoldDB" id="A0A951PG99"/>
<evidence type="ECO:0000313" key="2">
    <source>
        <dbReference type="Proteomes" id="UP000753908"/>
    </source>
</evidence>